<dbReference type="Gene3D" id="3.40.1440.60">
    <property type="entry name" value="PriA, 3(prime) DNA-binding domain"/>
    <property type="match status" value="1"/>
</dbReference>
<comment type="function">
    <text evidence="12">Initiates the restart of stalled replication forks, which reloads the replicative helicase on sites other than the origin of replication. Recognizes and binds to abandoned replication forks and remodels them to uncover a helicase loading site. Promotes assembly of the primosome at these replication forks.</text>
</comment>
<evidence type="ECO:0000256" key="6">
    <source>
        <dbReference type="ARBA" id="ARBA00022806"/>
    </source>
</evidence>
<dbReference type="Proteomes" id="UP000320948">
    <property type="component" value="Unassembled WGS sequence"/>
</dbReference>
<keyword evidence="2 12" id="KW-0235">DNA replication</keyword>
<feature type="binding site" evidence="12">
    <location>
        <position position="414"/>
    </location>
    <ligand>
        <name>Zn(2+)</name>
        <dbReference type="ChEBI" id="CHEBI:29105"/>
        <label>2</label>
    </ligand>
</feature>
<dbReference type="AlphaFoldDB" id="A0A6N4QZS2"/>
<proteinExistence type="inferred from homology"/>
<dbReference type="InterPro" id="IPR011545">
    <property type="entry name" value="DEAD/DEAH_box_helicase_dom"/>
</dbReference>
<dbReference type="GO" id="GO:0006269">
    <property type="term" value="P:DNA replication, synthesis of primer"/>
    <property type="evidence" value="ECO:0007669"/>
    <property type="project" value="UniProtKB-KW"/>
</dbReference>
<feature type="binding site" evidence="12">
    <location>
        <position position="417"/>
    </location>
    <ligand>
        <name>Zn(2+)</name>
        <dbReference type="ChEBI" id="CHEBI:29105"/>
        <label>2</label>
    </ligand>
</feature>
<dbReference type="InterPro" id="IPR041222">
    <property type="entry name" value="PriA_3primeBD"/>
</dbReference>
<organism evidence="14 15">
    <name type="scientific">Blastochloris viridis</name>
    <name type="common">Rhodopseudomonas viridis</name>
    <dbReference type="NCBI Taxonomy" id="1079"/>
    <lineage>
        <taxon>Bacteria</taxon>
        <taxon>Pseudomonadati</taxon>
        <taxon>Pseudomonadota</taxon>
        <taxon>Alphaproteobacteria</taxon>
        <taxon>Hyphomicrobiales</taxon>
        <taxon>Blastochloridaceae</taxon>
        <taxon>Blastochloris</taxon>
    </lineage>
</organism>
<dbReference type="GO" id="GO:0006270">
    <property type="term" value="P:DNA replication initiation"/>
    <property type="evidence" value="ECO:0007669"/>
    <property type="project" value="TreeGrafter"/>
</dbReference>
<dbReference type="PANTHER" id="PTHR30580:SF0">
    <property type="entry name" value="PRIMOSOMAL PROTEIN N"/>
    <property type="match status" value="1"/>
</dbReference>
<dbReference type="GO" id="GO:0005524">
    <property type="term" value="F:ATP binding"/>
    <property type="evidence" value="ECO:0007669"/>
    <property type="project" value="UniProtKB-UniRule"/>
</dbReference>
<keyword evidence="5 12" id="KW-0378">Hydrolase</keyword>
<feature type="binding site" evidence="12">
    <location>
        <position position="398"/>
    </location>
    <ligand>
        <name>Zn(2+)</name>
        <dbReference type="ChEBI" id="CHEBI:29105"/>
        <label>2</label>
    </ligand>
</feature>
<evidence type="ECO:0000256" key="10">
    <source>
        <dbReference type="ARBA" id="ARBA00023235"/>
    </source>
</evidence>
<dbReference type="PANTHER" id="PTHR30580">
    <property type="entry name" value="PRIMOSOMAL PROTEIN N"/>
    <property type="match status" value="1"/>
</dbReference>
<sequence>MVANLFANVLDRGSVVRVLVPLALPSLLDYSSDGTLGVGDWVDIPVGTKRVHGVVTEVLDSSPYQNLKPALKLEVPTVDRRALEFWRWATRYTLSAPGEGLRVALPKALTPEPPKEKKPPKAVKVKGKKAEAAVALQAPEAVAPVGRTVMLNDAQRSAAQAVENALGTFEPFLLDGVTGSGKTEVYFRIIERVLAEGGQALVLVPEIALTPQWLKRFEERFGSKPFVWHSGLADGARRSTWWAMARGEAGVVVGARSALFLPYANLKIVVVDEEHEPSYKQEEAFRYHARDLAVQCAKLWQAPILLASATPSLETWQRALEGKYKRLLLPSRHGGTMAPIHLLDLRGEKMAKQTYVSPSLAKAVQATLDRGEQALMFLNRRGNAPVMLCHDCGNRRDCPRCDATLVVHGDKLQCHHCGYTENFPDECPACGSADLRAYGPGTRRVVAEVQALWPNARVAVADSDAVATPKQLAALVHAVEEREVDIIVGTQMVTKGHHFPHLTCVGVIDADMGLAHGDVRAAERTFQLLTQVAGRAGRGTAAGAVYVQSHDPSQPLFKALKTHDRDGFYALELAARKQWGDPPFGRMIAVIVDGMEEAMVAEGAAVLARGFPKDGPARLLGPAPAPVAKIRDRYRYRLLVKGPQGVLLQGLVKTWIESVAVPRGVRVTLDVDPVSFM</sequence>
<dbReference type="InterPro" id="IPR041236">
    <property type="entry name" value="PriA_C"/>
</dbReference>
<comment type="cofactor">
    <cofactor evidence="12">
        <name>Zn(2+)</name>
        <dbReference type="ChEBI" id="CHEBI:29105"/>
    </cofactor>
    <text evidence="12">Binds 2 zinc ions per subunit.</text>
</comment>
<dbReference type="HAMAP" id="MF_00983">
    <property type="entry name" value="PriA"/>
    <property type="match status" value="1"/>
</dbReference>
<dbReference type="EC" id="5.6.2.4" evidence="12"/>
<evidence type="ECO:0000256" key="8">
    <source>
        <dbReference type="ARBA" id="ARBA00022840"/>
    </source>
</evidence>
<dbReference type="PROSITE" id="PS51192">
    <property type="entry name" value="HELICASE_ATP_BIND_1"/>
    <property type="match status" value="1"/>
</dbReference>
<gene>
    <name evidence="12 14" type="primary">priA</name>
    <name evidence="14" type="ORF">DI628_07575</name>
</gene>
<evidence type="ECO:0000313" key="14">
    <source>
        <dbReference type="EMBL" id="TKW60745.1"/>
    </source>
</evidence>
<evidence type="ECO:0000256" key="3">
    <source>
        <dbReference type="ARBA" id="ARBA00022723"/>
    </source>
</evidence>
<keyword evidence="6 12" id="KW-0347">Helicase</keyword>
<keyword evidence="8 12" id="KW-0067">ATP-binding</keyword>
<dbReference type="Pfam" id="PF18319">
    <property type="entry name" value="Zn_ribbon_PriA"/>
    <property type="match status" value="1"/>
</dbReference>
<accession>A0A6N4QZS2</accession>
<feature type="binding site" evidence="12">
    <location>
        <position position="392"/>
    </location>
    <ligand>
        <name>Zn(2+)</name>
        <dbReference type="ChEBI" id="CHEBI:29105"/>
        <label>1</label>
    </ligand>
</feature>
<dbReference type="Gene3D" id="3.40.50.300">
    <property type="entry name" value="P-loop containing nucleotide triphosphate hydrolases"/>
    <property type="match status" value="2"/>
</dbReference>
<dbReference type="Pfam" id="PF17764">
    <property type="entry name" value="PriA_3primeBD"/>
    <property type="match status" value="1"/>
</dbReference>
<keyword evidence="7 12" id="KW-0862">Zinc</keyword>
<dbReference type="GO" id="GO:0006310">
    <property type="term" value="P:DNA recombination"/>
    <property type="evidence" value="ECO:0007669"/>
    <property type="project" value="InterPro"/>
</dbReference>
<evidence type="ECO:0000259" key="13">
    <source>
        <dbReference type="PROSITE" id="PS51192"/>
    </source>
</evidence>
<keyword evidence="9 12" id="KW-0238">DNA-binding</keyword>
<feature type="binding site" evidence="12">
    <location>
        <position position="427"/>
    </location>
    <ligand>
        <name>Zn(2+)</name>
        <dbReference type="ChEBI" id="CHEBI:29105"/>
        <label>1</label>
    </ligand>
</feature>
<dbReference type="InterPro" id="IPR014001">
    <property type="entry name" value="Helicase_ATP-bd"/>
</dbReference>
<dbReference type="Pfam" id="PF18074">
    <property type="entry name" value="PriA_C"/>
    <property type="match status" value="1"/>
</dbReference>
<reference evidence="14 15" key="1">
    <citation type="journal article" date="2017" name="Nat. Commun.">
        <title>In situ click chemistry generation of cyclooxygenase-2 inhibitors.</title>
        <authorList>
            <person name="Bhardwaj A."/>
            <person name="Kaur J."/>
            <person name="Wuest M."/>
            <person name="Wuest F."/>
        </authorList>
    </citation>
    <scope>NUCLEOTIDE SEQUENCE [LARGE SCALE GENOMIC DNA]</scope>
    <source>
        <strain evidence="14">S2_018_000_R2_106</strain>
    </source>
</reference>
<keyword evidence="1 12" id="KW-0639">Primosome</keyword>
<dbReference type="GO" id="GO:1990077">
    <property type="term" value="C:primosome complex"/>
    <property type="evidence" value="ECO:0007669"/>
    <property type="project" value="UniProtKB-UniRule"/>
</dbReference>
<name>A0A6N4QZS2_BLAVI</name>
<comment type="similarity">
    <text evidence="12">Belongs to the helicase family. PriA subfamily.</text>
</comment>
<keyword evidence="10 12" id="KW-0413">Isomerase</keyword>
<dbReference type="EMBL" id="VAFM01000002">
    <property type="protein sequence ID" value="TKW60745.1"/>
    <property type="molecule type" value="Genomic_DNA"/>
</dbReference>
<evidence type="ECO:0000256" key="1">
    <source>
        <dbReference type="ARBA" id="ARBA00022515"/>
    </source>
</evidence>
<evidence type="ECO:0000256" key="7">
    <source>
        <dbReference type="ARBA" id="ARBA00022833"/>
    </source>
</evidence>
<dbReference type="GO" id="GO:0008270">
    <property type="term" value="F:zinc ion binding"/>
    <property type="evidence" value="ECO:0007669"/>
    <property type="project" value="UniProtKB-UniRule"/>
</dbReference>
<dbReference type="SMART" id="SM00487">
    <property type="entry name" value="DEXDc"/>
    <property type="match status" value="1"/>
</dbReference>
<dbReference type="CDD" id="cd18804">
    <property type="entry name" value="SF2_C_priA"/>
    <property type="match status" value="1"/>
</dbReference>
<evidence type="ECO:0000256" key="5">
    <source>
        <dbReference type="ARBA" id="ARBA00022801"/>
    </source>
</evidence>
<dbReference type="NCBIfam" id="TIGR00595">
    <property type="entry name" value="priA"/>
    <property type="match status" value="1"/>
</dbReference>
<dbReference type="InterPro" id="IPR042115">
    <property type="entry name" value="PriA_3primeBD_sf"/>
</dbReference>
<comment type="catalytic activity">
    <reaction evidence="11 12">
        <text>ATP + H2O = ADP + phosphate + H(+)</text>
        <dbReference type="Rhea" id="RHEA:13065"/>
        <dbReference type="ChEBI" id="CHEBI:15377"/>
        <dbReference type="ChEBI" id="CHEBI:15378"/>
        <dbReference type="ChEBI" id="CHEBI:30616"/>
        <dbReference type="ChEBI" id="CHEBI:43474"/>
        <dbReference type="ChEBI" id="CHEBI:456216"/>
        <dbReference type="EC" id="5.6.2.4"/>
    </reaction>
</comment>
<dbReference type="FunFam" id="3.40.50.300:FF:000489">
    <property type="entry name" value="Primosome assembly protein PriA"/>
    <property type="match status" value="1"/>
</dbReference>
<dbReference type="InterPro" id="IPR005259">
    <property type="entry name" value="PriA"/>
</dbReference>
<keyword evidence="4 12" id="KW-0547">Nucleotide-binding</keyword>
<evidence type="ECO:0000256" key="4">
    <source>
        <dbReference type="ARBA" id="ARBA00022741"/>
    </source>
</evidence>
<protein>
    <recommendedName>
        <fullName evidence="12">Replication restart protein PriA</fullName>
    </recommendedName>
    <alternativeName>
        <fullName evidence="12">ATP-dependent DNA helicase PriA</fullName>
        <ecNumber evidence="12">5.6.2.4</ecNumber>
    </alternativeName>
    <alternativeName>
        <fullName evidence="12">DNA 3'-5' helicase PriA</fullName>
    </alternativeName>
</protein>
<dbReference type="GO" id="GO:0003677">
    <property type="term" value="F:DNA binding"/>
    <property type="evidence" value="ECO:0007669"/>
    <property type="project" value="UniProtKB-UniRule"/>
</dbReference>
<keyword evidence="3 12" id="KW-0479">Metal-binding</keyword>
<feature type="binding site" evidence="12">
    <location>
        <position position="401"/>
    </location>
    <ligand>
        <name>Zn(2+)</name>
        <dbReference type="ChEBI" id="CHEBI:29105"/>
        <label>2</label>
    </ligand>
</feature>
<dbReference type="SUPFAM" id="SSF52540">
    <property type="entry name" value="P-loop containing nucleoside triphosphate hydrolases"/>
    <property type="match status" value="1"/>
</dbReference>
<feature type="binding site" evidence="12">
    <location>
        <position position="430"/>
    </location>
    <ligand>
        <name>Zn(2+)</name>
        <dbReference type="ChEBI" id="CHEBI:29105"/>
        <label>1</label>
    </ligand>
</feature>
<comment type="catalytic activity">
    <reaction evidence="12">
        <text>Couples ATP hydrolysis with the unwinding of duplex DNA by translocating in the 3'-5' direction.</text>
        <dbReference type="EC" id="5.6.2.4"/>
    </reaction>
</comment>
<dbReference type="GO" id="GO:0006302">
    <property type="term" value="P:double-strand break repair"/>
    <property type="evidence" value="ECO:0007669"/>
    <property type="project" value="InterPro"/>
</dbReference>
<evidence type="ECO:0000313" key="15">
    <source>
        <dbReference type="Proteomes" id="UP000320948"/>
    </source>
</evidence>
<dbReference type="InterPro" id="IPR040498">
    <property type="entry name" value="PriA_CRR"/>
</dbReference>
<dbReference type="GO" id="GO:0016787">
    <property type="term" value="F:hydrolase activity"/>
    <property type="evidence" value="ECO:0007669"/>
    <property type="project" value="UniProtKB-KW"/>
</dbReference>
<evidence type="ECO:0000256" key="2">
    <source>
        <dbReference type="ARBA" id="ARBA00022705"/>
    </source>
</evidence>
<evidence type="ECO:0000256" key="12">
    <source>
        <dbReference type="HAMAP-Rule" id="MF_00983"/>
    </source>
</evidence>
<dbReference type="CDD" id="cd17929">
    <property type="entry name" value="DEXHc_priA"/>
    <property type="match status" value="1"/>
</dbReference>
<comment type="caution">
    <text evidence="14">The sequence shown here is derived from an EMBL/GenBank/DDBJ whole genome shotgun (WGS) entry which is preliminary data.</text>
</comment>
<dbReference type="InterPro" id="IPR027417">
    <property type="entry name" value="P-loop_NTPase"/>
</dbReference>
<feature type="domain" description="Helicase ATP-binding" evidence="13">
    <location>
        <begin position="163"/>
        <end position="329"/>
    </location>
</feature>
<evidence type="ECO:0000256" key="11">
    <source>
        <dbReference type="ARBA" id="ARBA00048988"/>
    </source>
</evidence>
<comment type="subunit">
    <text evidence="12">Component of the replication restart primosome.</text>
</comment>
<evidence type="ECO:0000256" key="9">
    <source>
        <dbReference type="ARBA" id="ARBA00023125"/>
    </source>
</evidence>
<dbReference type="Pfam" id="PF00270">
    <property type="entry name" value="DEAD"/>
    <property type="match status" value="1"/>
</dbReference>
<feature type="binding site" evidence="12">
    <location>
        <position position="389"/>
    </location>
    <ligand>
        <name>Zn(2+)</name>
        <dbReference type="ChEBI" id="CHEBI:29105"/>
        <label>1</label>
    </ligand>
</feature>
<dbReference type="GO" id="GO:0043138">
    <property type="term" value="F:3'-5' DNA helicase activity"/>
    <property type="evidence" value="ECO:0007669"/>
    <property type="project" value="UniProtKB-EC"/>
</dbReference>